<dbReference type="GeneID" id="106014075"/>
<keyword evidence="7" id="KW-1185">Reference proteome</keyword>
<feature type="non-terminal residue" evidence="8">
    <location>
        <position position="88"/>
    </location>
</feature>
<keyword evidence="4 6" id="KW-1133">Transmembrane helix</keyword>
<proteinExistence type="inferred from homology"/>
<name>A0ABM1AFB4_APLCA</name>
<dbReference type="Pfam" id="PF00939">
    <property type="entry name" value="Na_sulph_symp"/>
    <property type="match status" value="1"/>
</dbReference>
<accession>A0ABM1AFB4</accession>
<keyword evidence="3 6" id="KW-0812">Transmembrane</keyword>
<evidence type="ECO:0000256" key="6">
    <source>
        <dbReference type="SAM" id="Phobius"/>
    </source>
</evidence>
<dbReference type="InterPro" id="IPR001898">
    <property type="entry name" value="SLC13A/DASS"/>
</dbReference>
<dbReference type="Proteomes" id="UP000694888">
    <property type="component" value="Unplaced"/>
</dbReference>
<evidence type="ECO:0000256" key="5">
    <source>
        <dbReference type="ARBA" id="ARBA00023136"/>
    </source>
</evidence>
<evidence type="ECO:0000313" key="7">
    <source>
        <dbReference type="Proteomes" id="UP000694888"/>
    </source>
</evidence>
<reference evidence="8" key="1">
    <citation type="submission" date="2025-08" db="UniProtKB">
        <authorList>
            <consortium name="RefSeq"/>
        </authorList>
    </citation>
    <scope>IDENTIFICATION</scope>
</reference>
<keyword evidence="5 6" id="KW-0472">Membrane</keyword>
<dbReference type="PANTHER" id="PTHR10283">
    <property type="entry name" value="SOLUTE CARRIER FAMILY 13 MEMBER"/>
    <property type="match status" value="1"/>
</dbReference>
<evidence type="ECO:0000256" key="1">
    <source>
        <dbReference type="ARBA" id="ARBA00004141"/>
    </source>
</evidence>
<evidence type="ECO:0000256" key="4">
    <source>
        <dbReference type="ARBA" id="ARBA00022989"/>
    </source>
</evidence>
<evidence type="ECO:0000256" key="2">
    <source>
        <dbReference type="ARBA" id="ARBA00006772"/>
    </source>
</evidence>
<feature type="transmembrane region" description="Helical" evidence="6">
    <location>
        <begin position="54"/>
        <end position="74"/>
    </location>
</feature>
<gene>
    <name evidence="8" type="primary">LOC106014075</name>
</gene>
<comment type="similarity">
    <text evidence="2">Belongs to the SLC13A/DASS transporter (TC 2.A.47) family. NADC subfamily.</text>
</comment>
<organism evidence="7 8">
    <name type="scientific">Aplysia californica</name>
    <name type="common">California sea hare</name>
    <dbReference type="NCBI Taxonomy" id="6500"/>
    <lineage>
        <taxon>Eukaryota</taxon>
        <taxon>Metazoa</taxon>
        <taxon>Spiralia</taxon>
        <taxon>Lophotrochozoa</taxon>
        <taxon>Mollusca</taxon>
        <taxon>Gastropoda</taxon>
        <taxon>Heterobranchia</taxon>
        <taxon>Euthyneura</taxon>
        <taxon>Tectipleura</taxon>
        <taxon>Aplysiida</taxon>
        <taxon>Aplysioidea</taxon>
        <taxon>Aplysiidae</taxon>
        <taxon>Aplysia</taxon>
    </lineage>
</organism>
<dbReference type="PANTHER" id="PTHR10283:SF82">
    <property type="entry name" value="SOLUTE CARRIER FAMILY 13 MEMBER 2"/>
    <property type="match status" value="1"/>
</dbReference>
<comment type="subcellular location">
    <subcellularLocation>
        <location evidence="1">Membrane</location>
        <topology evidence="1">Multi-pass membrane protein</topology>
    </subcellularLocation>
</comment>
<dbReference type="RefSeq" id="XP_012946568.1">
    <property type="nucleotide sequence ID" value="XM_013091114.1"/>
</dbReference>
<protein>
    <submittedName>
        <fullName evidence="8">Solute carrier family 13 member 1</fullName>
    </submittedName>
</protein>
<evidence type="ECO:0000256" key="3">
    <source>
        <dbReference type="ARBA" id="ARBA00022692"/>
    </source>
</evidence>
<sequence length="88" mass="10118">MGMALPLSAICLVIAWFVLLLVFLARRGCMKQDTEQALAVKSVIREEWRKLGRIQLVEVELIILFFIMALLWLTRKPTPDGGGWAEWF</sequence>
<feature type="transmembrane region" description="Helical" evidence="6">
    <location>
        <begin position="6"/>
        <end position="25"/>
    </location>
</feature>
<evidence type="ECO:0000313" key="8">
    <source>
        <dbReference type="RefSeq" id="XP_012946568.1"/>
    </source>
</evidence>